<keyword evidence="2" id="KW-1185">Reference proteome</keyword>
<accession>A0A8X6XKC4</accession>
<protein>
    <submittedName>
        <fullName evidence="1">Uncharacterized protein</fullName>
    </submittedName>
</protein>
<dbReference type="AlphaFoldDB" id="A0A8X6XKC4"/>
<proteinExistence type="predicted"/>
<name>A0A8X6XKC4_9ARAC</name>
<dbReference type="EMBL" id="BMAV01009175">
    <property type="protein sequence ID" value="GFY53261.1"/>
    <property type="molecule type" value="Genomic_DNA"/>
</dbReference>
<dbReference type="Proteomes" id="UP000886998">
    <property type="component" value="Unassembled WGS sequence"/>
</dbReference>
<organism evidence="1 2">
    <name type="scientific">Trichonephila inaurata madagascariensis</name>
    <dbReference type="NCBI Taxonomy" id="2747483"/>
    <lineage>
        <taxon>Eukaryota</taxon>
        <taxon>Metazoa</taxon>
        <taxon>Ecdysozoa</taxon>
        <taxon>Arthropoda</taxon>
        <taxon>Chelicerata</taxon>
        <taxon>Arachnida</taxon>
        <taxon>Araneae</taxon>
        <taxon>Araneomorphae</taxon>
        <taxon>Entelegynae</taxon>
        <taxon>Araneoidea</taxon>
        <taxon>Nephilidae</taxon>
        <taxon>Trichonephila</taxon>
        <taxon>Trichonephila inaurata</taxon>
    </lineage>
</organism>
<comment type="caution">
    <text evidence="1">The sequence shown here is derived from an EMBL/GenBank/DDBJ whole genome shotgun (WGS) entry which is preliminary data.</text>
</comment>
<evidence type="ECO:0000313" key="1">
    <source>
        <dbReference type="EMBL" id="GFY53261.1"/>
    </source>
</evidence>
<sequence>KSSLDDAGKKQYDVYKKCLHKVGDKCMKNQ</sequence>
<evidence type="ECO:0000313" key="2">
    <source>
        <dbReference type="Proteomes" id="UP000886998"/>
    </source>
</evidence>
<reference evidence="1" key="1">
    <citation type="submission" date="2020-08" db="EMBL/GenBank/DDBJ databases">
        <title>Multicomponent nature underlies the extraordinary mechanical properties of spider dragline silk.</title>
        <authorList>
            <person name="Kono N."/>
            <person name="Nakamura H."/>
            <person name="Mori M."/>
            <person name="Yoshida Y."/>
            <person name="Ohtoshi R."/>
            <person name="Malay A.D."/>
            <person name="Moran D.A.P."/>
            <person name="Tomita M."/>
            <person name="Numata K."/>
            <person name="Arakawa K."/>
        </authorList>
    </citation>
    <scope>NUCLEOTIDE SEQUENCE</scope>
</reference>
<feature type="non-terminal residue" evidence="1">
    <location>
        <position position="1"/>
    </location>
</feature>
<gene>
    <name evidence="1" type="ORF">TNIN_463661</name>
</gene>